<keyword evidence="1" id="KW-0472">Membrane</keyword>
<evidence type="ECO:0000313" key="3">
    <source>
        <dbReference type="EMBL" id="TNV76155.1"/>
    </source>
</evidence>
<dbReference type="EMBL" id="RRYP01014089">
    <property type="protein sequence ID" value="TNV76155.1"/>
    <property type="molecule type" value="Genomic_DNA"/>
</dbReference>
<reference evidence="3" key="1">
    <citation type="submission" date="2019-06" db="EMBL/GenBank/DDBJ databases">
        <authorList>
            <person name="Zheng W."/>
        </authorList>
    </citation>
    <scope>NUCLEOTIDE SEQUENCE</scope>
    <source>
        <strain evidence="3">QDHG01</strain>
    </source>
</reference>
<keyword evidence="2" id="KW-0732">Signal</keyword>
<comment type="caution">
    <text evidence="3">The sequence shown here is derived from an EMBL/GenBank/DDBJ whole genome shotgun (WGS) entry which is preliminary data.</text>
</comment>
<evidence type="ECO:0000313" key="4">
    <source>
        <dbReference type="Proteomes" id="UP000785679"/>
    </source>
</evidence>
<gene>
    <name evidence="3" type="ORF">FGO68_gene11501</name>
</gene>
<evidence type="ECO:0000256" key="1">
    <source>
        <dbReference type="SAM" id="Phobius"/>
    </source>
</evidence>
<evidence type="ECO:0000256" key="2">
    <source>
        <dbReference type="SAM" id="SignalP"/>
    </source>
</evidence>
<keyword evidence="4" id="KW-1185">Reference proteome</keyword>
<feature type="signal peptide" evidence="2">
    <location>
        <begin position="1"/>
        <end position="17"/>
    </location>
</feature>
<keyword evidence="1" id="KW-0812">Transmembrane</keyword>
<sequence>MPSALLLFALGLSSAIASLPDSCLWCVYSGYTWSHNKGCGTDGDIKLPFDCTKQYEQASSVNATLISSQEQLEPYYEGWIDMNSADETREHIHQVANILEKDLLIELVCIAGSKIKIQGFSATGVIEPYLFQPEQLSCETPLRMKARWTAGFTLALLEQSERMTFRIREAPSNAAFIIGFSVGGVVLLSASGFGIYRYRLKKRLELQDRLGTGNQSLIQSN</sequence>
<dbReference type="Proteomes" id="UP000785679">
    <property type="component" value="Unassembled WGS sequence"/>
</dbReference>
<name>A0A8J8NKC7_HALGN</name>
<feature type="chain" id="PRO_5035212760" evidence="2">
    <location>
        <begin position="18"/>
        <end position="221"/>
    </location>
</feature>
<accession>A0A8J8NKC7</accession>
<protein>
    <submittedName>
        <fullName evidence="3">Uncharacterized protein</fullName>
    </submittedName>
</protein>
<organism evidence="3 4">
    <name type="scientific">Halteria grandinella</name>
    <dbReference type="NCBI Taxonomy" id="5974"/>
    <lineage>
        <taxon>Eukaryota</taxon>
        <taxon>Sar</taxon>
        <taxon>Alveolata</taxon>
        <taxon>Ciliophora</taxon>
        <taxon>Intramacronucleata</taxon>
        <taxon>Spirotrichea</taxon>
        <taxon>Stichotrichia</taxon>
        <taxon>Sporadotrichida</taxon>
        <taxon>Halteriidae</taxon>
        <taxon>Halteria</taxon>
    </lineage>
</organism>
<feature type="transmembrane region" description="Helical" evidence="1">
    <location>
        <begin position="174"/>
        <end position="196"/>
    </location>
</feature>
<proteinExistence type="predicted"/>
<keyword evidence="1" id="KW-1133">Transmembrane helix</keyword>
<dbReference type="AlphaFoldDB" id="A0A8J8NKC7"/>